<keyword evidence="5" id="KW-1185">Reference proteome</keyword>
<protein>
    <submittedName>
        <fullName evidence="4">Diguanylate cyclase (GGDEF) domain-containing protein</fullName>
    </submittedName>
</protein>
<evidence type="ECO:0000313" key="5">
    <source>
        <dbReference type="Proteomes" id="UP000199071"/>
    </source>
</evidence>
<feature type="domain" description="GGDEF" evidence="3">
    <location>
        <begin position="320"/>
        <end position="453"/>
    </location>
</feature>
<dbReference type="PANTHER" id="PTHR44757:SF2">
    <property type="entry name" value="BIOFILM ARCHITECTURE MAINTENANCE PROTEIN MBAA"/>
    <property type="match status" value="1"/>
</dbReference>
<keyword evidence="1" id="KW-0812">Transmembrane</keyword>
<dbReference type="InterPro" id="IPR007892">
    <property type="entry name" value="CHASE4"/>
</dbReference>
<dbReference type="InterPro" id="IPR043128">
    <property type="entry name" value="Rev_trsase/Diguanyl_cyclase"/>
</dbReference>
<dbReference type="RefSeq" id="WP_090876707.1">
    <property type="nucleotide sequence ID" value="NZ_FMXQ01000004.1"/>
</dbReference>
<evidence type="ECO:0000259" key="3">
    <source>
        <dbReference type="PROSITE" id="PS50887"/>
    </source>
</evidence>
<accession>A0A1G6CG64</accession>
<dbReference type="NCBIfam" id="TIGR00254">
    <property type="entry name" value="GGDEF"/>
    <property type="match status" value="1"/>
</dbReference>
<dbReference type="SMART" id="SM00052">
    <property type="entry name" value="EAL"/>
    <property type="match status" value="1"/>
</dbReference>
<gene>
    <name evidence="4" type="ORF">SAMN02982931_02461</name>
</gene>
<organism evidence="4 5">
    <name type="scientific">Bauldia litoralis</name>
    <dbReference type="NCBI Taxonomy" id="665467"/>
    <lineage>
        <taxon>Bacteria</taxon>
        <taxon>Pseudomonadati</taxon>
        <taxon>Pseudomonadota</taxon>
        <taxon>Alphaproteobacteria</taxon>
        <taxon>Hyphomicrobiales</taxon>
        <taxon>Kaistiaceae</taxon>
        <taxon>Bauldia</taxon>
    </lineage>
</organism>
<keyword evidence="1" id="KW-1133">Transmembrane helix</keyword>
<dbReference type="OrthoDB" id="9814202at2"/>
<dbReference type="Pfam" id="PF00990">
    <property type="entry name" value="GGDEF"/>
    <property type="match status" value="1"/>
</dbReference>
<dbReference type="Gene3D" id="3.30.70.270">
    <property type="match status" value="1"/>
</dbReference>
<evidence type="ECO:0000313" key="4">
    <source>
        <dbReference type="EMBL" id="SDB31896.1"/>
    </source>
</evidence>
<dbReference type="Proteomes" id="UP000199071">
    <property type="component" value="Unassembled WGS sequence"/>
</dbReference>
<dbReference type="PROSITE" id="PS50883">
    <property type="entry name" value="EAL"/>
    <property type="match status" value="1"/>
</dbReference>
<dbReference type="PANTHER" id="PTHR44757">
    <property type="entry name" value="DIGUANYLATE CYCLASE DGCP"/>
    <property type="match status" value="1"/>
</dbReference>
<feature type="transmembrane region" description="Helical" evidence="1">
    <location>
        <begin position="12"/>
        <end position="33"/>
    </location>
</feature>
<keyword evidence="1" id="KW-0472">Membrane</keyword>
<dbReference type="EMBL" id="FMXQ01000004">
    <property type="protein sequence ID" value="SDB31896.1"/>
    <property type="molecule type" value="Genomic_DNA"/>
</dbReference>
<dbReference type="Pfam" id="PF00563">
    <property type="entry name" value="EAL"/>
    <property type="match status" value="1"/>
</dbReference>
<evidence type="ECO:0000259" key="2">
    <source>
        <dbReference type="PROSITE" id="PS50883"/>
    </source>
</evidence>
<dbReference type="SUPFAM" id="SSF55073">
    <property type="entry name" value="Nucleotide cyclase"/>
    <property type="match status" value="1"/>
</dbReference>
<reference evidence="4 5" key="1">
    <citation type="submission" date="2016-10" db="EMBL/GenBank/DDBJ databases">
        <authorList>
            <person name="de Groot N.N."/>
        </authorList>
    </citation>
    <scope>NUCLEOTIDE SEQUENCE [LARGE SCALE GENOMIC DNA]</scope>
    <source>
        <strain evidence="4 5">ATCC 35022</strain>
    </source>
</reference>
<dbReference type="InterPro" id="IPR001633">
    <property type="entry name" value="EAL_dom"/>
</dbReference>
<dbReference type="CDD" id="cd01948">
    <property type="entry name" value="EAL"/>
    <property type="match status" value="1"/>
</dbReference>
<dbReference type="InterPro" id="IPR029787">
    <property type="entry name" value="Nucleotide_cyclase"/>
</dbReference>
<dbReference type="AlphaFoldDB" id="A0A1G6CG64"/>
<dbReference type="Pfam" id="PF05228">
    <property type="entry name" value="CHASE4"/>
    <property type="match status" value="1"/>
</dbReference>
<dbReference type="InterPro" id="IPR035919">
    <property type="entry name" value="EAL_sf"/>
</dbReference>
<evidence type="ECO:0000256" key="1">
    <source>
        <dbReference type="SAM" id="Phobius"/>
    </source>
</evidence>
<dbReference type="SMART" id="SM00267">
    <property type="entry name" value="GGDEF"/>
    <property type="match status" value="1"/>
</dbReference>
<dbReference type="PROSITE" id="PS50887">
    <property type="entry name" value="GGDEF"/>
    <property type="match status" value="1"/>
</dbReference>
<proteinExistence type="predicted"/>
<dbReference type="STRING" id="665467.SAMN02982931_02461"/>
<dbReference type="Gene3D" id="3.20.20.450">
    <property type="entry name" value="EAL domain"/>
    <property type="match status" value="1"/>
</dbReference>
<feature type="domain" description="EAL" evidence="2">
    <location>
        <begin position="462"/>
        <end position="711"/>
    </location>
</feature>
<dbReference type="InterPro" id="IPR000160">
    <property type="entry name" value="GGDEF_dom"/>
</dbReference>
<dbReference type="InterPro" id="IPR052155">
    <property type="entry name" value="Biofilm_reg_signaling"/>
</dbReference>
<name>A0A1G6CG64_9HYPH</name>
<dbReference type="CDD" id="cd01949">
    <property type="entry name" value="GGDEF"/>
    <property type="match status" value="1"/>
</dbReference>
<sequence length="730" mass="79116">MNKAITGRITLNLIAGIVITVVTVVVAIFWMAARQNEQAAHSTETMVIGGVQAMTRRAESLANDYGWWDDAYDAYVDGDAEWMEANIGASVEETEIADLMAIVASDAGVDYGWLLSDDLAASDVISPEVVAGIRELAKDMPVESLAARSSFVKAGSDVMLIAVSRLTPLSRASEVDAETRPYFVVGIVLSEERLIDLGRSFLIEDLHLEETSPASGSENVSPPVVDLFGNTIAHFVWTPPTPGYAVLRNVLLPVSVALALFCVVAFTTAFRARRIAIALSDSEKEAVIAARTDSMTSLMNRAGFTELIESEEYEQACANGKLAIIYMDINGFKAVNDSIGHHGGDELVRVLANRVTSVLPPEGRFARIGGDEFAVVITGDSVREKAANAAATVVGCLDQPFTIHGFEFHVTVAVGYAIAGGTGLTPSEIVRRADIAMYQAKNGAEREAVLYNSTMETGALEKKQIETSLRRAIELGELQVFYQPVVRASDLTIVGMEALVRWTSKELGTVSPATFVPVAEETGLIHDLGRFVVDRACQDVSKWPGLKMAINLSPVQLRDPDFATGLLEVVRSYGLDPSSFELELTEGILVNNPTIAKRKLAKLKEMGFTLSLDDFGTGFSSIGYLRQFPFDVLKVDRSFVRDIGLNATANALIQSLVSLGDAMNLSVIAEGIENEDQLKLLRLVQCEYVQGYLISRPIPAEQITDLLKTVGEERRILLEAGRDDRRLAAG</sequence>
<dbReference type="SUPFAM" id="SSF141868">
    <property type="entry name" value="EAL domain-like"/>
    <property type="match status" value="1"/>
</dbReference>